<feature type="domain" description="DUF4037" evidence="1">
    <location>
        <begin position="128"/>
        <end position="190"/>
    </location>
</feature>
<feature type="non-terminal residue" evidence="2">
    <location>
        <position position="190"/>
    </location>
</feature>
<proteinExistence type="predicted"/>
<protein>
    <recommendedName>
        <fullName evidence="1">DUF4037 domain-containing protein</fullName>
    </recommendedName>
</protein>
<sequence>MSTGILDTSRAFFEQVVRPLLRNHFPEDVEQMACGFLGYGSECLEMDDELSRDHHWGLRVDILLPGEIHQRVSTQLLRNLVPELPDRFAGISLRDGHVAGHGIAPESLPAFLRRTIGVTHAPQTNAEWLDIPEVDIIHVTNGQVWHDPSGELTTLRRTFDDYYPEPVWLRRIAHWCRYASGMGIYALNRA</sequence>
<accession>A0A382FID5</accession>
<dbReference type="Pfam" id="PF13228">
    <property type="entry name" value="DUF4037"/>
    <property type="match status" value="1"/>
</dbReference>
<dbReference type="InterPro" id="IPR025117">
    <property type="entry name" value="DUF4037"/>
</dbReference>
<name>A0A382FID5_9ZZZZ</name>
<evidence type="ECO:0000313" key="2">
    <source>
        <dbReference type="EMBL" id="SVB62866.1"/>
    </source>
</evidence>
<reference evidence="2" key="1">
    <citation type="submission" date="2018-05" db="EMBL/GenBank/DDBJ databases">
        <authorList>
            <person name="Lanie J.A."/>
            <person name="Ng W.-L."/>
            <person name="Kazmierczak K.M."/>
            <person name="Andrzejewski T.M."/>
            <person name="Davidsen T.M."/>
            <person name="Wayne K.J."/>
            <person name="Tettelin H."/>
            <person name="Glass J.I."/>
            <person name="Rusch D."/>
            <person name="Podicherti R."/>
            <person name="Tsui H.-C.T."/>
            <person name="Winkler M.E."/>
        </authorList>
    </citation>
    <scope>NUCLEOTIDE SEQUENCE</scope>
</reference>
<dbReference type="EMBL" id="UINC01050190">
    <property type="protein sequence ID" value="SVB62866.1"/>
    <property type="molecule type" value="Genomic_DNA"/>
</dbReference>
<evidence type="ECO:0000259" key="1">
    <source>
        <dbReference type="Pfam" id="PF13228"/>
    </source>
</evidence>
<dbReference type="AlphaFoldDB" id="A0A382FID5"/>
<organism evidence="2">
    <name type="scientific">marine metagenome</name>
    <dbReference type="NCBI Taxonomy" id="408172"/>
    <lineage>
        <taxon>unclassified sequences</taxon>
        <taxon>metagenomes</taxon>
        <taxon>ecological metagenomes</taxon>
    </lineage>
</organism>
<gene>
    <name evidence="2" type="ORF">METZ01_LOCUS215720</name>
</gene>